<dbReference type="OrthoDB" id="886726at2"/>
<keyword evidence="2" id="KW-1185">Reference proteome</keyword>
<accession>A0A1I0R6F9</accession>
<evidence type="ECO:0000313" key="2">
    <source>
        <dbReference type="Proteomes" id="UP000199310"/>
    </source>
</evidence>
<gene>
    <name evidence="1" type="ORF">SAMN04488122_2360</name>
</gene>
<name>A0A1I0R6F9_9BACT</name>
<evidence type="ECO:0000313" key="1">
    <source>
        <dbReference type="EMBL" id="SEW36202.1"/>
    </source>
</evidence>
<organism evidence="1 2">
    <name type="scientific">Chitinophaga arvensicola</name>
    <dbReference type="NCBI Taxonomy" id="29529"/>
    <lineage>
        <taxon>Bacteria</taxon>
        <taxon>Pseudomonadati</taxon>
        <taxon>Bacteroidota</taxon>
        <taxon>Chitinophagia</taxon>
        <taxon>Chitinophagales</taxon>
        <taxon>Chitinophagaceae</taxon>
        <taxon>Chitinophaga</taxon>
    </lineage>
</organism>
<sequence length="88" mass="10209">MGHHLHTLLPCCKEATLLAEKQLQQPLPLLQRIGLQFHLLYCFFCRRYVKQSRIIDQQLRALQASEGPALEESVKLQWEEKIAAALKK</sequence>
<protein>
    <recommendedName>
        <fullName evidence="3">Zinc-finger</fullName>
    </recommendedName>
</protein>
<proteinExistence type="predicted"/>
<dbReference type="RefSeq" id="WP_089894865.1">
    <property type="nucleotide sequence ID" value="NZ_FOJG01000001.1"/>
</dbReference>
<evidence type="ECO:0008006" key="3">
    <source>
        <dbReference type="Google" id="ProtNLM"/>
    </source>
</evidence>
<dbReference type="AlphaFoldDB" id="A0A1I0R6F9"/>
<dbReference type="Proteomes" id="UP000199310">
    <property type="component" value="Unassembled WGS sequence"/>
</dbReference>
<reference evidence="2" key="1">
    <citation type="submission" date="2016-10" db="EMBL/GenBank/DDBJ databases">
        <authorList>
            <person name="Varghese N."/>
            <person name="Submissions S."/>
        </authorList>
    </citation>
    <scope>NUCLEOTIDE SEQUENCE [LARGE SCALE GENOMIC DNA]</scope>
    <source>
        <strain evidence="2">DSM 3695</strain>
    </source>
</reference>
<dbReference type="STRING" id="29529.SAMN04488122_2360"/>
<dbReference type="EMBL" id="FOJG01000001">
    <property type="protein sequence ID" value="SEW36202.1"/>
    <property type="molecule type" value="Genomic_DNA"/>
</dbReference>